<proteinExistence type="inferred from homology"/>
<evidence type="ECO:0000313" key="11">
    <source>
        <dbReference type="Proteomes" id="UP001519460"/>
    </source>
</evidence>
<accession>A0ABD0L0A8</accession>
<protein>
    <recommendedName>
        <fullName evidence="12">ATP synthase subunit g, mitochondrial</fullName>
    </recommendedName>
</protein>
<evidence type="ECO:0000256" key="8">
    <source>
        <dbReference type="ARBA" id="ARBA00023136"/>
    </source>
</evidence>
<evidence type="ECO:0000256" key="6">
    <source>
        <dbReference type="ARBA" id="ARBA00023065"/>
    </source>
</evidence>
<evidence type="ECO:0000256" key="7">
    <source>
        <dbReference type="ARBA" id="ARBA00023128"/>
    </source>
</evidence>
<evidence type="ECO:0000313" key="10">
    <source>
        <dbReference type="EMBL" id="KAK7492489.1"/>
    </source>
</evidence>
<keyword evidence="8" id="KW-0472">Membrane</keyword>
<keyword evidence="3" id="KW-0813">Transport</keyword>
<gene>
    <name evidence="10" type="ORF">BaRGS_00016362</name>
</gene>
<dbReference type="GO" id="GO:1902600">
    <property type="term" value="P:proton transmembrane transport"/>
    <property type="evidence" value="ECO:0007669"/>
    <property type="project" value="UniProtKB-KW"/>
</dbReference>
<evidence type="ECO:0000256" key="2">
    <source>
        <dbReference type="ARBA" id="ARBA00005699"/>
    </source>
</evidence>
<evidence type="ECO:0000256" key="1">
    <source>
        <dbReference type="ARBA" id="ARBA00004325"/>
    </source>
</evidence>
<dbReference type="GO" id="GO:0031966">
    <property type="term" value="C:mitochondrial membrane"/>
    <property type="evidence" value="ECO:0007669"/>
    <property type="project" value="UniProtKB-SubCell"/>
</dbReference>
<keyword evidence="4" id="KW-0138">CF(0)</keyword>
<keyword evidence="11" id="KW-1185">Reference proteome</keyword>
<evidence type="ECO:0000256" key="4">
    <source>
        <dbReference type="ARBA" id="ARBA00022547"/>
    </source>
</evidence>
<comment type="similarity">
    <text evidence="2">Belongs to the ATPase g subunit family.</text>
</comment>
<dbReference type="Pfam" id="PF04718">
    <property type="entry name" value="ATP-synt_G"/>
    <property type="match status" value="1"/>
</dbReference>
<sequence>MAHKQAAGKAAVIGAQLVGRLQSAGTFVATAVSTTSVNAANFAFQYAKPRLRMFWEYAKVELRPCTIGELPLVQETFNDMMSTARTGKWQLITARDAFLNTLICVEIVFCFFIGEVLGRGSLVGYVIEGANFYEVTM</sequence>
<dbReference type="AlphaFoldDB" id="A0ABD0L0A8"/>
<dbReference type="EMBL" id="JACVVK020000103">
    <property type="protein sequence ID" value="KAK7492489.1"/>
    <property type="molecule type" value="Genomic_DNA"/>
</dbReference>
<dbReference type="GO" id="GO:0045259">
    <property type="term" value="C:proton-transporting ATP synthase complex"/>
    <property type="evidence" value="ECO:0007669"/>
    <property type="project" value="UniProtKB-KW"/>
</dbReference>
<evidence type="ECO:0000256" key="5">
    <source>
        <dbReference type="ARBA" id="ARBA00022781"/>
    </source>
</evidence>
<reference evidence="10 11" key="1">
    <citation type="journal article" date="2023" name="Sci. Data">
        <title>Genome assembly of the Korean intertidal mud-creeper Batillaria attramentaria.</title>
        <authorList>
            <person name="Patra A.K."/>
            <person name="Ho P.T."/>
            <person name="Jun S."/>
            <person name="Lee S.J."/>
            <person name="Kim Y."/>
            <person name="Won Y.J."/>
        </authorList>
    </citation>
    <scope>NUCLEOTIDE SEQUENCE [LARGE SCALE GENOMIC DNA]</scope>
    <source>
        <strain evidence="10">Wonlab-2016</strain>
    </source>
</reference>
<evidence type="ECO:0000256" key="3">
    <source>
        <dbReference type="ARBA" id="ARBA00022448"/>
    </source>
</evidence>
<evidence type="ECO:0000256" key="9">
    <source>
        <dbReference type="ARBA" id="ARBA00023310"/>
    </source>
</evidence>
<keyword evidence="5" id="KW-0375">Hydrogen ion transport</keyword>
<organism evidence="10 11">
    <name type="scientific">Batillaria attramentaria</name>
    <dbReference type="NCBI Taxonomy" id="370345"/>
    <lineage>
        <taxon>Eukaryota</taxon>
        <taxon>Metazoa</taxon>
        <taxon>Spiralia</taxon>
        <taxon>Lophotrochozoa</taxon>
        <taxon>Mollusca</taxon>
        <taxon>Gastropoda</taxon>
        <taxon>Caenogastropoda</taxon>
        <taxon>Sorbeoconcha</taxon>
        <taxon>Cerithioidea</taxon>
        <taxon>Batillariidae</taxon>
        <taxon>Batillaria</taxon>
    </lineage>
</organism>
<comment type="caution">
    <text evidence="10">The sequence shown here is derived from an EMBL/GenBank/DDBJ whole genome shotgun (WGS) entry which is preliminary data.</text>
</comment>
<name>A0ABD0L0A8_9CAEN</name>
<dbReference type="InterPro" id="IPR006808">
    <property type="entry name" value="ATP_synth_F0_gsu_mt"/>
</dbReference>
<keyword evidence="6" id="KW-0406">Ion transport</keyword>
<keyword evidence="9" id="KW-0066">ATP synthesis</keyword>
<keyword evidence="7" id="KW-0496">Mitochondrion</keyword>
<evidence type="ECO:0008006" key="12">
    <source>
        <dbReference type="Google" id="ProtNLM"/>
    </source>
</evidence>
<dbReference type="GO" id="GO:0006754">
    <property type="term" value="P:ATP biosynthetic process"/>
    <property type="evidence" value="ECO:0007669"/>
    <property type="project" value="UniProtKB-KW"/>
</dbReference>
<comment type="subcellular location">
    <subcellularLocation>
        <location evidence="1">Mitochondrion membrane</location>
    </subcellularLocation>
</comment>
<dbReference type="Proteomes" id="UP001519460">
    <property type="component" value="Unassembled WGS sequence"/>
</dbReference>